<accession>A0A4P6M6S7</accession>
<dbReference type="KEGG" id="bpro:PMF13cell1_05499"/>
<evidence type="ECO:0000313" key="2">
    <source>
        <dbReference type="Proteomes" id="UP000289794"/>
    </source>
</evidence>
<dbReference type="AlphaFoldDB" id="A0A4P6M6S7"/>
<gene>
    <name evidence="1" type="ORF">PMF13cell1_05499</name>
</gene>
<protein>
    <submittedName>
        <fullName evidence="1">Uncharacterized protein</fullName>
    </submittedName>
</protein>
<reference evidence="1 2" key="1">
    <citation type="submission" date="2019-01" db="EMBL/GenBank/DDBJ databases">
        <title>PMF-metabolizing Aryl O-demethylase.</title>
        <authorList>
            <person name="Kim M."/>
        </authorList>
    </citation>
    <scope>NUCLEOTIDE SEQUENCE [LARGE SCALE GENOMIC DNA]</scope>
    <source>
        <strain evidence="1 2">PMF1</strain>
    </source>
</reference>
<sequence length="35" mass="4129">MEYSICPYCKIEIFKRNDRNSVANIASEEKIFMGK</sequence>
<name>A0A4P6M6S7_9FIRM</name>
<proteinExistence type="predicted"/>
<dbReference type="EMBL" id="CP035945">
    <property type="protein sequence ID" value="QBE99905.1"/>
    <property type="molecule type" value="Genomic_DNA"/>
</dbReference>
<organism evidence="1 2">
    <name type="scientific">Blautia producta</name>
    <dbReference type="NCBI Taxonomy" id="33035"/>
    <lineage>
        <taxon>Bacteria</taxon>
        <taxon>Bacillati</taxon>
        <taxon>Bacillota</taxon>
        <taxon>Clostridia</taxon>
        <taxon>Lachnospirales</taxon>
        <taxon>Lachnospiraceae</taxon>
        <taxon>Blautia</taxon>
    </lineage>
</organism>
<evidence type="ECO:0000313" key="1">
    <source>
        <dbReference type="EMBL" id="QBE99905.1"/>
    </source>
</evidence>
<dbReference type="Proteomes" id="UP000289794">
    <property type="component" value="Chromosome"/>
</dbReference>